<dbReference type="EMBL" id="QEFC01003181">
    <property type="protein sequence ID" value="KAE9449346.1"/>
    <property type="molecule type" value="Genomic_DNA"/>
</dbReference>
<sequence>MQQHHHTEMEEEMMQQLRSKATELLLREELNESIQKPILTSSQSAKNNLNRYGMALDCFKLALLDPQSGSNSEPIHGLSTGEEEDDTLEVPDVGLFKPEAESGFLDEKLDMGRILLVQKILDVNSLVEDMVSSKVLGKNSGYHGVGAVGLWLLPSFINRACNPNARDFTS</sequence>
<feature type="non-terminal residue" evidence="2">
    <location>
        <position position="1"/>
    </location>
</feature>
<dbReference type="AlphaFoldDB" id="A0A6A4KNW3"/>
<dbReference type="PANTHER" id="PTHR47643">
    <property type="entry name" value="TPR DOMAIN PROTEIN (AFU_ORTHOLOGUE AFUA_5G12710)"/>
    <property type="match status" value="1"/>
</dbReference>
<evidence type="ECO:0000313" key="3">
    <source>
        <dbReference type="Proteomes" id="UP000428333"/>
    </source>
</evidence>
<proteinExistence type="predicted"/>
<dbReference type="PANTHER" id="PTHR47643:SF2">
    <property type="entry name" value="TPR DOMAIN PROTEIN (AFU_ORTHOLOGUE AFUA_5G12710)"/>
    <property type="match status" value="1"/>
</dbReference>
<dbReference type="Proteomes" id="UP000428333">
    <property type="component" value="Linkage Group LG11"/>
</dbReference>
<reference evidence="2 3" key="1">
    <citation type="journal article" date="2019" name="Genome Biol. Evol.">
        <title>The Rhododendron genome and chromosomal organization provide insight into shared whole-genome duplications across the heath family (Ericaceae).</title>
        <authorList>
            <person name="Soza V.L."/>
            <person name="Lindsley D."/>
            <person name="Waalkes A."/>
            <person name="Ramage E."/>
            <person name="Patwardhan R.P."/>
            <person name="Burton J.N."/>
            <person name="Adey A."/>
            <person name="Kumar A."/>
            <person name="Qiu R."/>
            <person name="Shendure J."/>
            <person name="Hall B."/>
        </authorList>
    </citation>
    <scope>NUCLEOTIDE SEQUENCE [LARGE SCALE GENOMIC DNA]</scope>
    <source>
        <strain evidence="2">RSF 1966-606</strain>
    </source>
</reference>
<keyword evidence="3" id="KW-1185">Reference proteome</keyword>
<organism evidence="2 3">
    <name type="scientific">Rhododendron williamsianum</name>
    <dbReference type="NCBI Taxonomy" id="262921"/>
    <lineage>
        <taxon>Eukaryota</taxon>
        <taxon>Viridiplantae</taxon>
        <taxon>Streptophyta</taxon>
        <taxon>Embryophyta</taxon>
        <taxon>Tracheophyta</taxon>
        <taxon>Spermatophyta</taxon>
        <taxon>Magnoliopsida</taxon>
        <taxon>eudicotyledons</taxon>
        <taxon>Gunneridae</taxon>
        <taxon>Pentapetalae</taxon>
        <taxon>asterids</taxon>
        <taxon>Ericales</taxon>
        <taxon>Ericaceae</taxon>
        <taxon>Ericoideae</taxon>
        <taxon>Rhodoreae</taxon>
        <taxon>Rhododendron</taxon>
    </lineage>
</organism>
<comment type="caution">
    <text evidence="2">The sequence shown here is derived from an EMBL/GenBank/DDBJ whole genome shotgun (WGS) entry which is preliminary data.</text>
</comment>
<evidence type="ECO:0000256" key="1">
    <source>
        <dbReference type="SAM" id="MobiDB-lite"/>
    </source>
</evidence>
<name>A0A6A4KNW3_9ERIC</name>
<protein>
    <submittedName>
        <fullName evidence="2">Uncharacterized protein</fullName>
    </submittedName>
</protein>
<feature type="region of interest" description="Disordered" evidence="1">
    <location>
        <begin position="68"/>
        <end position="87"/>
    </location>
</feature>
<gene>
    <name evidence="2" type="ORF">C3L33_18737</name>
</gene>
<dbReference type="OrthoDB" id="438641at2759"/>
<accession>A0A6A4KNW3</accession>
<evidence type="ECO:0000313" key="2">
    <source>
        <dbReference type="EMBL" id="KAE9449346.1"/>
    </source>
</evidence>
<dbReference type="InterPro" id="IPR053209">
    <property type="entry name" value="Gramillin-biosynth_MTr"/>
</dbReference>